<dbReference type="PROSITE" id="PS51257">
    <property type="entry name" value="PROKAR_LIPOPROTEIN"/>
    <property type="match status" value="1"/>
</dbReference>
<accession>A0A5B8XUK0</accession>
<evidence type="ECO:0000256" key="1">
    <source>
        <dbReference type="SAM" id="MobiDB-lite"/>
    </source>
</evidence>
<name>A0A5B8XUK0_9DELT</name>
<dbReference type="EMBL" id="CP042467">
    <property type="protein sequence ID" value="QED29275.1"/>
    <property type="molecule type" value="Genomic_DNA"/>
</dbReference>
<dbReference type="Proteomes" id="UP000321595">
    <property type="component" value="Chromosome"/>
</dbReference>
<proteinExistence type="predicted"/>
<keyword evidence="3" id="KW-1185">Reference proteome</keyword>
<feature type="region of interest" description="Disordered" evidence="1">
    <location>
        <begin position="23"/>
        <end position="71"/>
    </location>
</feature>
<organism evidence="2 3">
    <name type="scientific">Microvenator marinus</name>
    <dbReference type="NCBI Taxonomy" id="2600177"/>
    <lineage>
        <taxon>Bacteria</taxon>
        <taxon>Deltaproteobacteria</taxon>
        <taxon>Bradymonadales</taxon>
        <taxon>Microvenatoraceae</taxon>
        <taxon>Microvenator</taxon>
    </lineage>
</organism>
<gene>
    <name evidence="2" type="ORF">FRD01_18955</name>
</gene>
<protein>
    <submittedName>
        <fullName evidence="2">Uncharacterized protein</fullName>
    </submittedName>
</protein>
<dbReference type="KEGG" id="bbae:FRD01_18955"/>
<dbReference type="RefSeq" id="WP_146962508.1">
    <property type="nucleotide sequence ID" value="NZ_CP042467.1"/>
</dbReference>
<feature type="compositionally biased region" description="Acidic residues" evidence="1">
    <location>
        <begin position="49"/>
        <end position="58"/>
    </location>
</feature>
<dbReference type="OrthoDB" id="9773461at2"/>
<dbReference type="AlphaFoldDB" id="A0A5B8XUK0"/>
<sequence>MMRNWSLALCLALLGGCVSTDREGWDIDEEPGVETDPGNNTAGMNNSEPEPEPDPEPEPEPRNPDPNDLAQNHRCAAPALVQSGARITQSFAGLEPSENCLGFSRPQRYYEIEIPPGTRGYPTAENAVVYNNDGCAGADPSATCGSDYLNLGDATTYESIALSLFNDDETEVEFHYDAVPIAENATCTGRVSVGPGDTYEWDARSGYEVYSPCFIVEPLNAFYFSLEFPDGVEELRVQVDYPGSNDIGVSVQIVEDMIAQYYPQCGELSGEGDRPDYCVGVYDAYFNANQPADLVVQRPQDVDPSVTPSYLMIVHTGGNSYRWFGKDPRVRLRVTEM</sequence>
<reference evidence="2 3" key="1">
    <citation type="submission" date="2019-08" db="EMBL/GenBank/DDBJ databases">
        <authorList>
            <person name="Liang Q."/>
        </authorList>
    </citation>
    <scope>NUCLEOTIDE SEQUENCE [LARGE SCALE GENOMIC DNA]</scope>
    <source>
        <strain evidence="2 3">V1718</strain>
    </source>
</reference>
<evidence type="ECO:0000313" key="3">
    <source>
        <dbReference type="Proteomes" id="UP000321595"/>
    </source>
</evidence>
<evidence type="ECO:0000313" key="2">
    <source>
        <dbReference type="EMBL" id="QED29275.1"/>
    </source>
</evidence>